<sequence>MAWLEREGLPTTLEPLTVRANALLASPEQLAEEVYLSCAEATTSNSSLEGRRKCPIKVEEVTVSHPRIEPYLSLEPRRTRRRSAVACFSPAPTKPSTGSHFVYFTHFQLNSVRYTNCPTIWPQCNELQHNALTVHIRPPRVGIFSVPVRDQHACRLLGLSAGGKGCDALLAALGHVGKFRYGPKEPVEDYYRLSITEKVLQLFFDTVPTYPLDGGGLVLYFNSHCTLPADGDEVQLGRFNYYLHAKQQQPSVGGKEKVHHMNREECATELMMPGIAKKMEAVEQH</sequence>
<dbReference type="EnsemblMetazoa" id="AEPI011253-RA">
    <property type="protein sequence ID" value="AEPI011253-PA"/>
    <property type="gene ID" value="AEPI011253"/>
</dbReference>
<evidence type="ECO:0000313" key="1">
    <source>
        <dbReference type="EnsemblMetazoa" id="AEPI011253-PA"/>
    </source>
</evidence>
<dbReference type="VEuPathDB" id="VectorBase:AEPI011253"/>
<dbReference type="AlphaFoldDB" id="A0A182PWB6"/>
<keyword evidence="2" id="KW-1185">Reference proteome</keyword>
<accession>A0A182PWB6</accession>
<dbReference type="Proteomes" id="UP000075885">
    <property type="component" value="Unassembled WGS sequence"/>
</dbReference>
<organism evidence="1 2">
    <name type="scientific">Anopheles epiroticus</name>
    <dbReference type="NCBI Taxonomy" id="199890"/>
    <lineage>
        <taxon>Eukaryota</taxon>
        <taxon>Metazoa</taxon>
        <taxon>Ecdysozoa</taxon>
        <taxon>Arthropoda</taxon>
        <taxon>Hexapoda</taxon>
        <taxon>Insecta</taxon>
        <taxon>Pterygota</taxon>
        <taxon>Neoptera</taxon>
        <taxon>Endopterygota</taxon>
        <taxon>Diptera</taxon>
        <taxon>Nematocera</taxon>
        <taxon>Culicoidea</taxon>
        <taxon>Culicidae</taxon>
        <taxon>Anophelinae</taxon>
        <taxon>Anopheles</taxon>
    </lineage>
</organism>
<reference evidence="1" key="2">
    <citation type="submission" date="2020-05" db="UniProtKB">
        <authorList>
            <consortium name="EnsemblMetazoa"/>
        </authorList>
    </citation>
    <scope>IDENTIFICATION</scope>
    <source>
        <strain evidence="1">Epiroticus2</strain>
    </source>
</reference>
<evidence type="ECO:0000313" key="2">
    <source>
        <dbReference type="Proteomes" id="UP000075885"/>
    </source>
</evidence>
<reference evidence="2" key="1">
    <citation type="submission" date="2013-03" db="EMBL/GenBank/DDBJ databases">
        <title>The Genome Sequence of Anopheles epiroticus epiroticus2.</title>
        <authorList>
            <consortium name="The Broad Institute Genomics Platform"/>
            <person name="Neafsey D.E."/>
            <person name="Howell P."/>
            <person name="Walker B."/>
            <person name="Young S.K."/>
            <person name="Zeng Q."/>
            <person name="Gargeya S."/>
            <person name="Fitzgerald M."/>
            <person name="Haas B."/>
            <person name="Abouelleil A."/>
            <person name="Allen A.W."/>
            <person name="Alvarado L."/>
            <person name="Arachchi H.M."/>
            <person name="Berlin A.M."/>
            <person name="Chapman S.B."/>
            <person name="Gainer-Dewar J."/>
            <person name="Goldberg J."/>
            <person name="Griggs A."/>
            <person name="Gujja S."/>
            <person name="Hansen M."/>
            <person name="Howarth C."/>
            <person name="Imamovic A."/>
            <person name="Ireland A."/>
            <person name="Larimer J."/>
            <person name="McCowan C."/>
            <person name="Murphy C."/>
            <person name="Pearson M."/>
            <person name="Poon T.W."/>
            <person name="Priest M."/>
            <person name="Roberts A."/>
            <person name="Saif S."/>
            <person name="Shea T."/>
            <person name="Sisk P."/>
            <person name="Sykes S."/>
            <person name="Wortman J."/>
            <person name="Nusbaum C."/>
            <person name="Birren B."/>
        </authorList>
    </citation>
    <scope>NUCLEOTIDE SEQUENCE [LARGE SCALE GENOMIC DNA]</scope>
    <source>
        <strain evidence="2">Epiroticus2</strain>
    </source>
</reference>
<proteinExistence type="predicted"/>
<name>A0A182PWB6_9DIPT</name>
<protein>
    <submittedName>
        <fullName evidence="1">Uncharacterized protein</fullName>
    </submittedName>
</protein>